<name>A0A4D6KL46_VIGUN</name>
<dbReference type="AlphaFoldDB" id="A0A4D6KL46"/>
<sequence length="63" mass="7375">MKRYSDAQSRHESYLRESVSQGGLLWCRLDLGEDNDDDDPVQSPQLRPRRHRRRPPCGTGSHR</sequence>
<dbReference type="Proteomes" id="UP000501690">
    <property type="component" value="Linkage Group LG1"/>
</dbReference>
<keyword evidence="3" id="KW-1185">Reference proteome</keyword>
<feature type="compositionally biased region" description="Basic residues" evidence="1">
    <location>
        <begin position="47"/>
        <end position="63"/>
    </location>
</feature>
<feature type="region of interest" description="Disordered" evidence="1">
    <location>
        <begin position="30"/>
        <end position="63"/>
    </location>
</feature>
<dbReference type="EMBL" id="CP039345">
    <property type="protein sequence ID" value="QCD77153.1"/>
    <property type="molecule type" value="Genomic_DNA"/>
</dbReference>
<feature type="region of interest" description="Disordered" evidence="1">
    <location>
        <begin position="1"/>
        <end position="20"/>
    </location>
</feature>
<reference evidence="2 3" key="1">
    <citation type="submission" date="2019-04" db="EMBL/GenBank/DDBJ databases">
        <title>An improved genome assembly and genetic linkage map for asparagus bean, Vigna unguiculata ssp. sesquipedialis.</title>
        <authorList>
            <person name="Xia Q."/>
            <person name="Zhang R."/>
            <person name="Dong Y."/>
        </authorList>
    </citation>
    <scope>NUCLEOTIDE SEQUENCE [LARGE SCALE GENOMIC DNA]</scope>
    <source>
        <tissue evidence="2">Leaf</tissue>
    </source>
</reference>
<protein>
    <submittedName>
        <fullName evidence="2">Uncharacterized protein</fullName>
    </submittedName>
</protein>
<accession>A0A4D6KL46</accession>
<evidence type="ECO:0000313" key="2">
    <source>
        <dbReference type="EMBL" id="QCD77153.1"/>
    </source>
</evidence>
<gene>
    <name evidence="2" type="ORF">DEO72_LG1g775</name>
</gene>
<feature type="compositionally biased region" description="Basic and acidic residues" evidence="1">
    <location>
        <begin position="1"/>
        <end position="15"/>
    </location>
</feature>
<organism evidence="2 3">
    <name type="scientific">Vigna unguiculata</name>
    <name type="common">Cowpea</name>
    <dbReference type="NCBI Taxonomy" id="3917"/>
    <lineage>
        <taxon>Eukaryota</taxon>
        <taxon>Viridiplantae</taxon>
        <taxon>Streptophyta</taxon>
        <taxon>Embryophyta</taxon>
        <taxon>Tracheophyta</taxon>
        <taxon>Spermatophyta</taxon>
        <taxon>Magnoliopsida</taxon>
        <taxon>eudicotyledons</taxon>
        <taxon>Gunneridae</taxon>
        <taxon>Pentapetalae</taxon>
        <taxon>rosids</taxon>
        <taxon>fabids</taxon>
        <taxon>Fabales</taxon>
        <taxon>Fabaceae</taxon>
        <taxon>Papilionoideae</taxon>
        <taxon>50 kb inversion clade</taxon>
        <taxon>NPAAA clade</taxon>
        <taxon>indigoferoid/millettioid clade</taxon>
        <taxon>Phaseoleae</taxon>
        <taxon>Vigna</taxon>
    </lineage>
</organism>
<evidence type="ECO:0000256" key="1">
    <source>
        <dbReference type="SAM" id="MobiDB-lite"/>
    </source>
</evidence>
<proteinExistence type="predicted"/>
<evidence type="ECO:0000313" key="3">
    <source>
        <dbReference type="Proteomes" id="UP000501690"/>
    </source>
</evidence>